<evidence type="ECO:0000256" key="1">
    <source>
        <dbReference type="ARBA" id="ARBA00023015"/>
    </source>
</evidence>
<dbReference type="GO" id="GO:0003677">
    <property type="term" value="F:DNA binding"/>
    <property type="evidence" value="ECO:0007669"/>
    <property type="project" value="UniProtKB-KW"/>
</dbReference>
<evidence type="ECO:0000313" key="6">
    <source>
        <dbReference type="Proteomes" id="UP000553776"/>
    </source>
</evidence>
<feature type="domain" description="HTH marR-type" evidence="4">
    <location>
        <begin position="4"/>
        <end position="136"/>
    </location>
</feature>
<evidence type="ECO:0000259" key="4">
    <source>
        <dbReference type="PROSITE" id="PS50995"/>
    </source>
</evidence>
<dbReference type="InterPro" id="IPR039422">
    <property type="entry name" value="MarR/SlyA-like"/>
</dbReference>
<dbReference type="SUPFAM" id="SSF46785">
    <property type="entry name" value="Winged helix' DNA-binding domain"/>
    <property type="match status" value="1"/>
</dbReference>
<dbReference type="GO" id="GO:0003700">
    <property type="term" value="F:DNA-binding transcription factor activity"/>
    <property type="evidence" value="ECO:0007669"/>
    <property type="project" value="InterPro"/>
</dbReference>
<dbReference type="InterPro" id="IPR011991">
    <property type="entry name" value="ArsR-like_HTH"/>
</dbReference>
<dbReference type="CDD" id="cd00090">
    <property type="entry name" value="HTH_ARSR"/>
    <property type="match status" value="1"/>
</dbReference>
<dbReference type="PANTHER" id="PTHR33164:SF64">
    <property type="entry name" value="TRANSCRIPTIONAL REGULATOR SLYA"/>
    <property type="match status" value="1"/>
</dbReference>
<evidence type="ECO:0000256" key="2">
    <source>
        <dbReference type="ARBA" id="ARBA00023125"/>
    </source>
</evidence>
<proteinExistence type="predicted"/>
<keyword evidence="2" id="KW-0238">DNA-binding</keyword>
<sequence length="157" mass="17952">MKLEDSIGFQINQTGRRLSQLLGHRFLPHEVTTEQWSVLARLNEEDGISQKDLAHRVGKDQTNVTRILDQLERKGLVVRRPNPDDRRSFLPFVTPEGRKTYERLVPIEEEVISAVTEGISAEELDAMKKLLIRIADRSVRLLADSPTPQQESTQRGE</sequence>
<gene>
    <name evidence="5" type="ORF">H7B90_14560</name>
</gene>
<protein>
    <submittedName>
        <fullName evidence="5">MarR family transcriptional regulator</fullName>
    </submittedName>
</protein>
<dbReference type="PANTHER" id="PTHR33164">
    <property type="entry name" value="TRANSCRIPTIONAL REGULATOR, MARR FAMILY"/>
    <property type="match status" value="1"/>
</dbReference>
<dbReference type="EMBL" id="JACJVR010000056">
    <property type="protein sequence ID" value="MBB6692629.1"/>
    <property type="molecule type" value="Genomic_DNA"/>
</dbReference>
<comment type="caution">
    <text evidence="5">The sequence shown here is derived from an EMBL/GenBank/DDBJ whole genome shotgun (WGS) entry which is preliminary data.</text>
</comment>
<dbReference type="InterPro" id="IPR023187">
    <property type="entry name" value="Tscrpt_reg_MarR-type_CS"/>
</dbReference>
<dbReference type="SMART" id="SM00347">
    <property type="entry name" value="HTH_MARR"/>
    <property type="match status" value="1"/>
</dbReference>
<reference evidence="5 6" key="1">
    <citation type="submission" date="2020-08" db="EMBL/GenBank/DDBJ databases">
        <title>Cohnella phylogeny.</title>
        <authorList>
            <person name="Dunlap C."/>
        </authorList>
    </citation>
    <scope>NUCLEOTIDE SEQUENCE [LARGE SCALE GENOMIC DNA]</scope>
    <source>
        <strain evidence="5 6">DSM 25239</strain>
    </source>
</reference>
<dbReference type="Gene3D" id="1.10.10.10">
    <property type="entry name" value="Winged helix-like DNA-binding domain superfamily/Winged helix DNA-binding domain"/>
    <property type="match status" value="1"/>
</dbReference>
<name>A0A841TYJ0_9BACL</name>
<dbReference type="Pfam" id="PF01047">
    <property type="entry name" value="MarR"/>
    <property type="match status" value="1"/>
</dbReference>
<accession>A0A841TYJ0</accession>
<keyword evidence="6" id="KW-1185">Reference proteome</keyword>
<dbReference type="Proteomes" id="UP000553776">
    <property type="component" value="Unassembled WGS sequence"/>
</dbReference>
<dbReference type="InterPro" id="IPR000835">
    <property type="entry name" value="HTH_MarR-typ"/>
</dbReference>
<dbReference type="AlphaFoldDB" id="A0A841TYJ0"/>
<dbReference type="PRINTS" id="PR00598">
    <property type="entry name" value="HTHMARR"/>
</dbReference>
<evidence type="ECO:0000256" key="3">
    <source>
        <dbReference type="ARBA" id="ARBA00023163"/>
    </source>
</evidence>
<organism evidence="5 6">
    <name type="scientific">Cohnella xylanilytica</name>
    <dbReference type="NCBI Taxonomy" id="557555"/>
    <lineage>
        <taxon>Bacteria</taxon>
        <taxon>Bacillati</taxon>
        <taxon>Bacillota</taxon>
        <taxon>Bacilli</taxon>
        <taxon>Bacillales</taxon>
        <taxon>Paenibacillaceae</taxon>
        <taxon>Cohnella</taxon>
    </lineage>
</organism>
<keyword evidence="3" id="KW-0804">Transcription</keyword>
<evidence type="ECO:0000313" key="5">
    <source>
        <dbReference type="EMBL" id="MBB6692629.1"/>
    </source>
</evidence>
<dbReference type="PROSITE" id="PS01117">
    <property type="entry name" value="HTH_MARR_1"/>
    <property type="match status" value="1"/>
</dbReference>
<dbReference type="InterPro" id="IPR036390">
    <property type="entry name" value="WH_DNA-bd_sf"/>
</dbReference>
<keyword evidence="1" id="KW-0805">Transcription regulation</keyword>
<dbReference type="PROSITE" id="PS50995">
    <property type="entry name" value="HTH_MARR_2"/>
    <property type="match status" value="1"/>
</dbReference>
<dbReference type="GO" id="GO:0006950">
    <property type="term" value="P:response to stress"/>
    <property type="evidence" value="ECO:0007669"/>
    <property type="project" value="TreeGrafter"/>
</dbReference>
<dbReference type="RefSeq" id="WP_185136618.1">
    <property type="nucleotide sequence ID" value="NZ_BORM01000006.1"/>
</dbReference>
<dbReference type="InterPro" id="IPR036388">
    <property type="entry name" value="WH-like_DNA-bd_sf"/>
</dbReference>